<keyword evidence="2" id="KW-1185">Reference proteome</keyword>
<dbReference type="EMBL" id="MCFD01000014">
    <property type="protein sequence ID" value="ORX66755.1"/>
    <property type="molecule type" value="Genomic_DNA"/>
</dbReference>
<dbReference type="Proteomes" id="UP000193922">
    <property type="component" value="Unassembled WGS sequence"/>
</dbReference>
<dbReference type="AlphaFoldDB" id="A0A1Y1W0E0"/>
<reference evidence="1 2" key="1">
    <citation type="submission" date="2016-07" db="EMBL/GenBank/DDBJ databases">
        <title>Pervasive Adenine N6-methylation of Active Genes in Fungi.</title>
        <authorList>
            <consortium name="DOE Joint Genome Institute"/>
            <person name="Mondo S.J."/>
            <person name="Dannebaum R.O."/>
            <person name="Kuo R.C."/>
            <person name="Labutti K."/>
            <person name="Haridas S."/>
            <person name="Kuo A."/>
            <person name="Salamov A."/>
            <person name="Ahrendt S.R."/>
            <person name="Lipzen A."/>
            <person name="Sullivan W."/>
            <person name="Andreopoulos W.B."/>
            <person name="Clum A."/>
            <person name="Lindquist E."/>
            <person name="Daum C."/>
            <person name="Ramamoorthy G.K."/>
            <person name="Gryganskyi A."/>
            <person name="Culley D."/>
            <person name="Magnuson J.K."/>
            <person name="James T.Y."/>
            <person name="O'Malley M.A."/>
            <person name="Stajich J.E."/>
            <person name="Spatafora J.W."/>
            <person name="Visel A."/>
            <person name="Grigoriev I.V."/>
        </authorList>
    </citation>
    <scope>NUCLEOTIDE SEQUENCE [LARGE SCALE GENOMIC DNA]</scope>
    <source>
        <strain evidence="1 2">ATCC 12442</strain>
    </source>
</reference>
<dbReference type="GeneID" id="63805081"/>
<comment type="caution">
    <text evidence="1">The sequence shown here is derived from an EMBL/GenBank/DDBJ whole genome shotgun (WGS) entry which is preliminary data.</text>
</comment>
<protein>
    <submittedName>
        <fullName evidence="1">Uncharacterized protein</fullName>
    </submittedName>
</protein>
<organism evidence="1 2">
    <name type="scientific">Linderina pennispora</name>
    <dbReference type="NCBI Taxonomy" id="61395"/>
    <lineage>
        <taxon>Eukaryota</taxon>
        <taxon>Fungi</taxon>
        <taxon>Fungi incertae sedis</taxon>
        <taxon>Zoopagomycota</taxon>
        <taxon>Kickxellomycotina</taxon>
        <taxon>Kickxellomycetes</taxon>
        <taxon>Kickxellales</taxon>
        <taxon>Kickxellaceae</taxon>
        <taxon>Linderina</taxon>
    </lineage>
</organism>
<evidence type="ECO:0000313" key="1">
    <source>
        <dbReference type="EMBL" id="ORX66755.1"/>
    </source>
</evidence>
<evidence type="ECO:0000313" key="2">
    <source>
        <dbReference type="Proteomes" id="UP000193922"/>
    </source>
</evidence>
<sequence>MPSWTSVAVLQYSLHKCATTPHLSILIQLKCVRRSWGITTCISKMAMHDQREALAILL</sequence>
<accession>A0A1Y1W0E0</accession>
<proteinExistence type="predicted"/>
<dbReference type="RefSeq" id="XP_040740714.1">
    <property type="nucleotide sequence ID" value="XM_040888433.1"/>
</dbReference>
<gene>
    <name evidence="1" type="ORF">DL89DRAFT_269803</name>
</gene>
<feature type="non-terminal residue" evidence="1">
    <location>
        <position position="58"/>
    </location>
</feature>
<name>A0A1Y1W0E0_9FUNG</name>